<protein>
    <submittedName>
        <fullName evidence="1">Uncharacterized protein</fullName>
    </submittedName>
</protein>
<evidence type="ECO:0000313" key="2">
    <source>
        <dbReference type="Proteomes" id="UP000277580"/>
    </source>
</evidence>
<dbReference type="AlphaFoldDB" id="A0A3N4L0Y3"/>
<gene>
    <name evidence="1" type="ORF">P167DRAFT_534455</name>
</gene>
<dbReference type="InParanoid" id="A0A3N4L0Y3"/>
<accession>A0A3N4L0Y3</accession>
<keyword evidence="2" id="KW-1185">Reference proteome</keyword>
<reference evidence="1 2" key="1">
    <citation type="journal article" date="2018" name="Nat. Ecol. Evol.">
        <title>Pezizomycetes genomes reveal the molecular basis of ectomycorrhizal truffle lifestyle.</title>
        <authorList>
            <person name="Murat C."/>
            <person name="Payen T."/>
            <person name="Noel B."/>
            <person name="Kuo A."/>
            <person name="Morin E."/>
            <person name="Chen J."/>
            <person name="Kohler A."/>
            <person name="Krizsan K."/>
            <person name="Balestrini R."/>
            <person name="Da Silva C."/>
            <person name="Montanini B."/>
            <person name="Hainaut M."/>
            <person name="Levati E."/>
            <person name="Barry K.W."/>
            <person name="Belfiori B."/>
            <person name="Cichocki N."/>
            <person name="Clum A."/>
            <person name="Dockter R.B."/>
            <person name="Fauchery L."/>
            <person name="Guy J."/>
            <person name="Iotti M."/>
            <person name="Le Tacon F."/>
            <person name="Lindquist E.A."/>
            <person name="Lipzen A."/>
            <person name="Malagnac F."/>
            <person name="Mello A."/>
            <person name="Molinier V."/>
            <person name="Miyauchi S."/>
            <person name="Poulain J."/>
            <person name="Riccioni C."/>
            <person name="Rubini A."/>
            <person name="Sitrit Y."/>
            <person name="Splivallo R."/>
            <person name="Traeger S."/>
            <person name="Wang M."/>
            <person name="Zifcakova L."/>
            <person name="Wipf D."/>
            <person name="Zambonelli A."/>
            <person name="Paolocci F."/>
            <person name="Nowrousian M."/>
            <person name="Ottonello S."/>
            <person name="Baldrian P."/>
            <person name="Spatafora J.W."/>
            <person name="Henrissat B."/>
            <person name="Nagy L.G."/>
            <person name="Aury J.M."/>
            <person name="Wincker P."/>
            <person name="Grigoriev I.V."/>
            <person name="Bonfante P."/>
            <person name="Martin F.M."/>
        </authorList>
    </citation>
    <scope>NUCLEOTIDE SEQUENCE [LARGE SCALE GENOMIC DNA]</scope>
    <source>
        <strain evidence="1 2">CCBAS932</strain>
    </source>
</reference>
<evidence type="ECO:0000313" key="1">
    <source>
        <dbReference type="EMBL" id="RPB14221.1"/>
    </source>
</evidence>
<name>A0A3N4L0Y3_9PEZI</name>
<proteinExistence type="predicted"/>
<organism evidence="1 2">
    <name type="scientific">Morchella conica CCBAS932</name>
    <dbReference type="NCBI Taxonomy" id="1392247"/>
    <lineage>
        <taxon>Eukaryota</taxon>
        <taxon>Fungi</taxon>
        <taxon>Dikarya</taxon>
        <taxon>Ascomycota</taxon>
        <taxon>Pezizomycotina</taxon>
        <taxon>Pezizomycetes</taxon>
        <taxon>Pezizales</taxon>
        <taxon>Morchellaceae</taxon>
        <taxon>Morchella</taxon>
    </lineage>
</organism>
<dbReference type="EMBL" id="ML119119">
    <property type="protein sequence ID" value="RPB14221.1"/>
    <property type="molecule type" value="Genomic_DNA"/>
</dbReference>
<dbReference type="Proteomes" id="UP000277580">
    <property type="component" value="Unassembled WGS sequence"/>
</dbReference>
<sequence length="60" mass="6495">MRTRNISKVGFVSETNLLVSKILRVFLKGCRCLLLLVFLLFSLSEGPGTVVHGVLTGTGC</sequence>